<reference evidence="8 9" key="1">
    <citation type="submission" date="2021-04" db="EMBL/GenBank/DDBJ databases">
        <authorList>
            <person name="De Guttry C."/>
            <person name="Zahm M."/>
            <person name="Klopp C."/>
            <person name="Cabau C."/>
            <person name="Louis A."/>
            <person name="Berthelot C."/>
            <person name="Parey E."/>
            <person name="Roest Crollius H."/>
            <person name="Montfort J."/>
            <person name="Robinson-Rechavi M."/>
            <person name="Bucao C."/>
            <person name="Bouchez O."/>
            <person name="Gislard M."/>
            <person name="Lluch J."/>
            <person name="Milhes M."/>
            <person name="Lampietro C."/>
            <person name="Lopez Roques C."/>
            <person name="Donnadieu C."/>
            <person name="Braasch I."/>
            <person name="Desvignes T."/>
            <person name="Postlethwait J."/>
            <person name="Bobe J."/>
            <person name="Wedekind C."/>
            <person name="Guiguen Y."/>
        </authorList>
    </citation>
    <scope>NUCLEOTIDE SEQUENCE [LARGE SCALE GENOMIC DNA]</scope>
    <source>
        <strain evidence="8">Cs_M1</strain>
        <tissue evidence="8">Blood</tissue>
    </source>
</reference>
<evidence type="ECO:0000256" key="6">
    <source>
        <dbReference type="ARBA" id="ARBA00023098"/>
    </source>
</evidence>
<keyword evidence="4" id="KW-1133">Transmembrane helix</keyword>
<keyword evidence="7" id="KW-0472">Membrane</keyword>
<dbReference type="EMBL" id="JAGTTL010000007">
    <property type="protein sequence ID" value="KAK6320336.1"/>
    <property type="molecule type" value="Genomic_DNA"/>
</dbReference>
<organism evidence="8 9">
    <name type="scientific">Coregonus suidteri</name>
    <dbReference type="NCBI Taxonomy" id="861788"/>
    <lineage>
        <taxon>Eukaryota</taxon>
        <taxon>Metazoa</taxon>
        <taxon>Chordata</taxon>
        <taxon>Craniata</taxon>
        <taxon>Vertebrata</taxon>
        <taxon>Euteleostomi</taxon>
        <taxon>Actinopterygii</taxon>
        <taxon>Neopterygii</taxon>
        <taxon>Teleostei</taxon>
        <taxon>Protacanthopterygii</taxon>
        <taxon>Salmoniformes</taxon>
        <taxon>Salmonidae</taxon>
        <taxon>Coregoninae</taxon>
        <taxon>Coregonus</taxon>
    </lineage>
</organism>
<dbReference type="PANTHER" id="PTHR12863">
    <property type="entry name" value="FATTY ACID HYDROXYLASE"/>
    <property type="match status" value="1"/>
</dbReference>
<name>A0AAN8M8Z0_9TELE</name>
<evidence type="ECO:0000313" key="9">
    <source>
        <dbReference type="Proteomes" id="UP001356427"/>
    </source>
</evidence>
<dbReference type="Proteomes" id="UP001356427">
    <property type="component" value="Unassembled WGS sequence"/>
</dbReference>
<evidence type="ECO:0000256" key="2">
    <source>
        <dbReference type="ARBA" id="ARBA00022692"/>
    </source>
</evidence>
<keyword evidence="9" id="KW-1185">Reference proteome</keyword>
<keyword evidence="6" id="KW-0443">Lipid metabolism</keyword>
<dbReference type="GO" id="GO:0080132">
    <property type="term" value="F:fatty acid 2-hydroxylase activity"/>
    <property type="evidence" value="ECO:0007669"/>
    <property type="project" value="InterPro"/>
</dbReference>
<proteinExistence type="predicted"/>
<keyword evidence="5" id="KW-0560">Oxidoreductase</keyword>
<comment type="caution">
    <text evidence="8">The sequence shown here is derived from an EMBL/GenBank/DDBJ whole genome shotgun (WGS) entry which is preliminary data.</text>
</comment>
<evidence type="ECO:0000256" key="4">
    <source>
        <dbReference type="ARBA" id="ARBA00022989"/>
    </source>
</evidence>
<comment type="subcellular location">
    <subcellularLocation>
        <location evidence="1">Endoplasmic reticulum membrane</location>
        <topology evidence="1">Multi-pass membrane protein</topology>
    </subcellularLocation>
</comment>
<dbReference type="InterPro" id="IPR014430">
    <property type="entry name" value="Scs7"/>
</dbReference>
<evidence type="ECO:0000256" key="5">
    <source>
        <dbReference type="ARBA" id="ARBA00023002"/>
    </source>
</evidence>
<gene>
    <name evidence="8" type="ORF">J4Q44_G00094430</name>
</gene>
<dbReference type="AlphaFoldDB" id="A0AAN8M8Z0"/>
<evidence type="ECO:0000256" key="7">
    <source>
        <dbReference type="ARBA" id="ARBA00023136"/>
    </source>
</evidence>
<dbReference type="GO" id="GO:0005789">
    <property type="term" value="C:endoplasmic reticulum membrane"/>
    <property type="evidence" value="ECO:0007669"/>
    <property type="project" value="UniProtKB-SubCell"/>
</dbReference>
<keyword evidence="3" id="KW-0256">Endoplasmic reticulum</keyword>
<dbReference type="GO" id="GO:0006631">
    <property type="term" value="P:fatty acid metabolic process"/>
    <property type="evidence" value="ECO:0007669"/>
    <property type="project" value="TreeGrafter"/>
</dbReference>
<protein>
    <submittedName>
        <fullName evidence="8">Uncharacterized protein</fullName>
    </submittedName>
</protein>
<sequence length="155" mass="17772">MRSLHPLSKCSQVDLDTDLGGLRKPLAWQVGNLGEKYDTWVHQPVDRPIRLFGNEFMEASTKTSWYMVPAVWMPLVFYLSWYCYTTPGSGDNQTVRQHRLFLPGAQVQLSTHLRDWHGHVDLHRILHPSLCLPHAPARPQLLPHHHSLPVARTAS</sequence>
<evidence type="ECO:0000256" key="3">
    <source>
        <dbReference type="ARBA" id="ARBA00022824"/>
    </source>
</evidence>
<accession>A0AAN8M8Z0</accession>
<dbReference type="PANTHER" id="PTHR12863:SF1">
    <property type="entry name" value="FATTY ACID 2-HYDROXYLASE"/>
    <property type="match status" value="1"/>
</dbReference>
<keyword evidence="2" id="KW-0812">Transmembrane</keyword>
<evidence type="ECO:0000313" key="8">
    <source>
        <dbReference type="EMBL" id="KAK6320336.1"/>
    </source>
</evidence>
<evidence type="ECO:0000256" key="1">
    <source>
        <dbReference type="ARBA" id="ARBA00004477"/>
    </source>
</evidence>